<protein>
    <submittedName>
        <fullName evidence="1">Uncharacterized protein</fullName>
    </submittedName>
</protein>
<sequence>MGCMGSSLVEIDTRSNALIPRTLSCPITSFSQSPSSPLLAAASNAGNAALLLFDIRCLGTPLTQFPLPTAATAFSITWSGDSATIAANCGKDGVARYAVHSCGEAWLQALIPTPLFAFSLLFIHSNTQYHRHNAFLDDLLLVGDDAGVVCVYDAEATPVARAALNKSPVVAIHALQSFAASPEPSFLVATDTDLSLLSLSSSLSPISTTPVQEEKPDVVALSDEESEAEEWMLQGQQSDYARCSYDQFEIDLEDESVDYVCAVCEKGGESGEVEVKTKPVEEEKEEVEKEEGLEAMIRKKRKKNDRTGAMKLMLRYMLEQSLKQSRDNQRSIIVENDIEKAKSELEQVLKKIQKE</sequence>
<dbReference type="AlphaFoldDB" id="A0A196SAN6"/>
<name>A0A196SAN6_BLAHN</name>
<dbReference type="Gene3D" id="2.130.10.10">
    <property type="entry name" value="YVTN repeat-like/Quinoprotein amine dehydrogenase"/>
    <property type="match status" value="1"/>
</dbReference>
<reference evidence="1 2" key="1">
    <citation type="submission" date="2016-05" db="EMBL/GenBank/DDBJ databases">
        <title>Nuclear genome of Blastocystis sp. subtype 1 NandII.</title>
        <authorList>
            <person name="Gentekaki E."/>
            <person name="Curtis B."/>
            <person name="Stairs C."/>
            <person name="Eme L."/>
            <person name="Herman E."/>
            <person name="Klimes V."/>
            <person name="Arias M.C."/>
            <person name="Elias M."/>
            <person name="Hilliou F."/>
            <person name="Klute M."/>
            <person name="Malik S.-B."/>
            <person name="Pightling A."/>
            <person name="Rachubinski R."/>
            <person name="Salas D."/>
            <person name="Schlacht A."/>
            <person name="Suga H."/>
            <person name="Archibald J."/>
            <person name="Ball S.G."/>
            <person name="Clark G."/>
            <person name="Dacks J."/>
            <person name="Van Der Giezen M."/>
            <person name="Tsaousis A."/>
            <person name="Roger A."/>
        </authorList>
    </citation>
    <scope>NUCLEOTIDE SEQUENCE [LARGE SCALE GENOMIC DNA]</scope>
    <source>
        <strain evidence="2">ATCC 50177 / NandII</strain>
    </source>
</reference>
<evidence type="ECO:0000313" key="2">
    <source>
        <dbReference type="Proteomes" id="UP000078348"/>
    </source>
</evidence>
<dbReference type="Proteomes" id="UP000078348">
    <property type="component" value="Unassembled WGS sequence"/>
</dbReference>
<gene>
    <name evidence="1" type="ORF">AV274_4181</name>
</gene>
<evidence type="ECO:0000313" key="1">
    <source>
        <dbReference type="EMBL" id="OAO14115.1"/>
    </source>
</evidence>
<dbReference type="InterPro" id="IPR015943">
    <property type="entry name" value="WD40/YVTN_repeat-like_dom_sf"/>
</dbReference>
<comment type="caution">
    <text evidence="1">The sequence shown here is derived from an EMBL/GenBank/DDBJ whole genome shotgun (WGS) entry which is preliminary data.</text>
</comment>
<accession>A0A196SAN6</accession>
<proteinExistence type="predicted"/>
<organism evidence="1 2">
    <name type="scientific">Blastocystis sp. subtype 1 (strain ATCC 50177 / NandII)</name>
    <dbReference type="NCBI Taxonomy" id="478820"/>
    <lineage>
        <taxon>Eukaryota</taxon>
        <taxon>Sar</taxon>
        <taxon>Stramenopiles</taxon>
        <taxon>Bigyra</taxon>
        <taxon>Opalozoa</taxon>
        <taxon>Opalinata</taxon>
        <taxon>Blastocystidae</taxon>
        <taxon>Blastocystis</taxon>
    </lineage>
</organism>
<dbReference type="SUPFAM" id="SSF101908">
    <property type="entry name" value="Putative isomerase YbhE"/>
    <property type="match status" value="1"/>
</dbReference>
<dbReference type="EMBL" id="LXWW01000288">
    <property type="protein sequence ID" value="OAO14115.1"/>
    <property type="molecule type" value="Genomic_DNA"/>
</dbReference>
<dbReference type="OrthoDB" id="10262564at2759"/>
<keyword evidence="2" id="KW-1185">Reference proteome</keyword>